<comment type="caution">
    <text evidence="1">The sequence shown here is derived from an EMBL/GenBank/DDBJ whole genome shotgun (WGS) entry which is preliminary data.</text>
</comment>
<dbReference type="InterPro" id="IPR022118">
    <property type="entry name" value="Peptidase_C70_AvrRpt2"/>
</dbReference>
<dbReference type="Pfam" id="PF12385">
    <property type="entry name" value="Peptidase_C70"/>
    <property type="match status" value="1"/>
</dbReference>
<proteinExistence type="predicted"/>
<evidence type="ECO:0000313" key="2">
    <source>
        <dbReference type="Proteomes" id="UP001196068"/>
    </source>
</evidence>
<accession>A0AAF1JZK8</accession>
<dbReference type="Gene3D" id="3.90.70.10">
    <property type="entry name" value="Cysteine proteinases"/>
    <property type="match status" value="1"/>
</dbReference>
<dbReference type="Proteomes" id="UP001196068">
    <property type="component" value="Unassembled WGS sequence"/>
</dbReference>
<gene>
    <name evidence="1" type="ORF">GXW79_17560</name>
</gene>
<organism evidence="1 2">
    <name type="scientific">Plastoroseomonas arctica</name>
    <dbReference type="NCBI Taxonomy" id="1509237"/>
    <lineage>
        <taxon>Bacteria</taxon>
        <taxon>Pseudomonadati</taxon>
        <taxon>Pseudomonadota</taxon>
        <taxon>Alphaproteobacteria</taxon>
        <taxon>Acetobacterales</taxon>
        <taxon>Acetobacteraceae</taxon>
        <taxon>Plastoroseomonas</taxon>
    </lineage>
</organism>
<name>A0AAF1JZK8_9PROT</name>
<dbReference type="EMBL" id="JAAEDH010000023">
    <property type="protein sequence ID" value="MBR0656890.1"/>
    <property type="molecule type" value="Genomic_DNA"/>
</dbReference>
<reference evidence="1" key="1">
    <citation type="submission" date="2020-01" db="EMBL/GenBank/DDBJ databases">
        <authorList>
            <person name="Rat A."/>
        </authorList>
    </citation>
    <scope>NUCLEOTIDE SEQUENCE</scope>
    <source>
        <strain evidence="1">LMG 28251</strain>
    </source>
</reference>
<protein>
    <submittedName>
        <fullName evidence="1">Uncharacterized protein</fullName>
    </submittedName>
</protein>
<keyword evidence="2" id="KW-1185">Reference proteome</keyword>
<reference evidence="1" key="2">
    <citation type="journal article" date="2021" name="Syst. Appl. Microbiol.">
        <title>Roseomonas hellenica sp. nov., isolated from roots of wild-growing Alkanna tinctoria.</title>
        <authorList>
            <person name="Rat A."/>
            <person name="Naranjo H.D."/>
            <person name="Lebbe L."/>
            <person name="Cnockaert M."/>
            <person name="Krigas N."/>
            <person name="Grigoriadou K."/>
            <person name="Maloupa E."/>
            <person name="Willems A."/>
        </authorList>
    </citation>
    <scope>NUCLEOTIDE SEQUENCE</scope>
    <source>
        <strain evidence="1">LMG 28251</strain>
    </source>
</reference>
<sequence>MADALQMAPNWETMKQYAQTINTECWLMCLRMMYSYKNWDEFTIEGKLSGAGIQVDSAKKTTGLLTRDYMKAAKAVGLHPWGAGQSWSASDFRKWLTMGPVWVAGRWNPAGSHNVVVVGASDTKIRFIDPWNDVMPVAEDRTWDADTFIKGNPANRASAPGTDFYMTKIGAIMNFASFKDIY</sequence>
<evidence type="ECO:0000313" key="1">
    <source>
        <dbReference type="EMBL" id="MBR0656890.1"/>
    </source>
</evidence>
<dbReference type="RefSeq" id="WP_211875754.1">
    <property type="nucleotide sequence ID" value="NZ_JAAEDH010000023.1"/>
</dbReference>
<dbReference type="AlphaFoldDB" id="A0AAF1JZK8"/>